<dbReference type="InterPro" id="IPR036603">
    <property type="entry name" value="RBP11-like"/>
</dbReference>
<evidence type="ECO:0000256" key="10">
    <source>
        <dbReference type="ARBA" id="ARBA00048552"/>
    </source>
</evidence>
<evidence type="ECO:0000259" key="12">
    <source>
        <dbReference type="SMART" id="SM00662"/>
    </source>
</evidence>
<evidence type="ECO:0000313" key="14">
    <source>
        <dbReference type="Proteomes" id="UP000176241"/>
    </source>
</evidence>
<dbReference type="SUPFAM" id="SSF56553">
    <property type="entry name" value="Insert subdomain of RNA polymerase alpha subunit"/>
    <property type="match status" value="1"/>
</dbReference>
<keyword evidence="5" id="KW-0808">Transferase</keyword>
<dbReference type="GO" id="GO:0005737">
    <property type="term" value="C:cytoplasm"/>
    <property type="evidence" value="ECO:0007669"/>
    <property type="project" value="UniProtKB-ARBA"/>
</dbReference>
<feature type="domain" description="DNA-directed RNA polymerase RpoA/D/Rpb3-type" evidence="12">
    <location>
        <begin position="20"/>
        <end position="228"/>
    </location>
</feature>
<feature type="region of interest" description="Disordered" evidence="11">
    <location>
        <begin position="230"/>
        <end position="280"/>
    </location>
</feature>
<dbReference type="InterPro" id="IPR011773">
    <property type="entry name" value="DNA-dir_RpoA"/>
</dbReference>
<dbReference type="EC" id="2.7.7.6" evidence="2"/>
<evidence type="ECO:0000256" key="3">
    <source>
        <dbReference type="ARBA" id="ARBA00015972"/>
    </source>
</evidence>
<dbReference type="SUPFAM" id="SSF55257">
    <property type="entry name" value="RBP11-like subunits of RNA polymerase"/>
    <property type="match status" value="1"/>
</dbReference>
<evidence type="ECO:0000256" key="7">
    <source>
        <dbReference type="ARBA" id="ARBA00023163"/>
    </source>
</evidence>
<evidence type="ECO:0000256" key="5">
    <source>
        <dbReference type="ARBA" id="ARBA00022679"/>
    </source>
</evidence>
<dbReference type="STRING" id="1797533.A2731_00050"/>
<dbReference type="GO" id="GO:0003899">
    <property type="term" value="F:DNA-directed RNA polymerase activity"/>
    <property type="evidence" value="ECO:0007669"/>
    <property type="project" value="UniProtKB-EC"/>
</dbReference>
<dbReference type="FunFam" id="2.170.120.12:FF:000001">
    <property type="entry name" value="DNA-directed RNA polymerase subunit alpha"/>
    <property type="match status" value="1"/>
</dbReference>
<evidence type="ECO:0000256" key="4">
    <source>
        <dbReference type="ARBA" id="ARBA00022478"/>
    </source>
</evidence>
<dbReference type="Pfam" id="PF01000">
    <property type="entry name" value="RNA_pol_A_bac"/>
    <property type="match status" value="1"/>
</dbReference>
<evidence type="ECO:0000256" key="6">
    <source>
        <dbReference type="ARBA" id="ARBA00022695"/>
    </source>
</evidence>
<dbReference type="SMART" id="SM00662">
    <property type="entry name" value="RPOLD"/>
    <property type="match status" value="1"/>
</dbReference>
<sequence>MENISLPSKVEIQLGESKNKATVSIQPCHPGYGTTLGNALRRVLLSSLPGAAVIAFKIKGVNHEFSAIPNVKEDIVEVSLNLKQLRLKVHSEEPVRLELKVKGEKEVKAKDIKTTSDVEVVNPELTIATLTNKDAELEMELLVSQGRGYVPTEAREKEELEVGMIALDSIFTPIINAGFQIENVRVGQMTNYENLVLDLETDGTITPQEALNQATKVLIDHFNFIINQATEEGKKKKSEEKTEEKIKETESEKEEIQGEGEKKEKPKKRGRPKKENKEEK</sequence>
<gene>
    <name evidence="13" type="ORF">A2731_00050</name>
</gene>
<evidence type="ECO:0000256" key="1">
    <source>
        <dbReference type="ARBA" id="ARBA00007123"/>
    </source>
</evidence>
<comment type="caution">
    <text evidence="13">The sequence shown here is derived from an EMBL/GenBank/DDBJ whole genome shotgun (WGS) entry which is preliminary data.</text>
</comment>
<name>A0A1G1XYF2_9BACT</name>
<dbReference type="Proteomes" id="UP000176241">
    <property type="component" value="Unassembled WGS sequence"/>
</dbReference>
<accession>A0A1G1XYF2</accession>
<dbReference type="InterPro" id="IPR011263">
    <property type="entry name" value="DNA-dir_RNA_pol_RpoA/D/Rpb3"/>
</dbReference>
<evidence type="ECO:0000256" key="9">
    <source>
        <dbReference type="ARBA" id="ARBA00033070"/>
    </source>
</evidence>
<dbReference type="Pfam" id="PF01193">
    <property type="entry name" value="RNA_pol_L"/>
    <property type="match status" value="1"/>
</dbReference>
<evidence type="ECO:0000256" key="8">
    <source>
        <dbReference type="ARBA" id="ARBA00032524"/>
    </source>
</evidence>
<dbReference type="GO" id="GO:0000428">
    <property type="term" value="C:DNA-directed RNA polymerase complex"/>
    <property type="evidence" value="ECO:0007669"/>
    <property type="project" value="UniProtKB-KW"/>
</dbReference>
<comment type="catalytic activity">
    <reaction evidence="10">
        <text>RNA(n) + a ribonucleoside 5'-triphosphate = RNA(n+1) + diphosphate</text>
        <dbReference type="Rhea" id="RHEA:21248"/>
        <dbReference type="Rhea" id="RHEA-COMP:14527"/>
        <dbReference type="Rhea" id="RHEA-COMP:17342"/>
        <dbReference type="ChEBI" id="CHEBI:33019"/>
        <dbReference type="ChEBI" id="CHEBI:61557"/>
        <dbReference type="ChEBI" id="CHEBI:140395"/>
        <dbReference type="EC" id="2.7.7.6"/>
    </reaction>
</comment>
<dbReference type="Gene3D" id="2.170.120.12">
    <property type="entry name" value="DNA-directed RNA polymerase, insert domain"/>
    <property type="match status" value="1"/>
</dbReference>
<feature type="compositionally biased region" description="Basic and acidic residues" evidence="11">
    <location>
        <begin position="231"/>
        <end position="264"/>
    </location>
</feature>
<proteinExistence type="inferred from homology"/>
<reference evidence="13 14" key="1">
    <citation type="journal article" date="2016" name="Nat. Commun.">
        <title>Thousands of microbial genomes shed light on interconnected biogeochemical processes in an aquifer system.</title>
        <authorList>
            <person name="Anantharaman K."/>
            <person name="Brown C.T."/>
            <person name="Hug L.A."/>
            <person name="Sharon I."/>
            <person name="Castelle C.J."/>
            <person name="Probst A.J."/>
            <person name="Thomas B.C."/>
            <person name="Singh A."/>
            <person name="Wilkins M.J."/>
            <person name="Karaoz U."/>
            <person name="Brodie E.L."/>
            <person name="Williams K.H."/>
            <person name="Hubbard S.S."/>
            <person name="Banfield J.F."/>
        </authorList>
    </citation>
    <scope>NUCLEOTIDE SEQUENCE [LARGE SCALE GENOMIC DNA]</scope>
</reference>
<dbReference type="InterPro" id="IPR011262">
    <property type="entry name" value="DNA-dir_RNA_pol_insert"/>
</dbReference>
<evidence type="ECO:0000256" key="2">
    <source>
        <dbReference type="ARBA" id="ARBA00012418"/>
    </source>
</evidence>
<keyword evidence="4 13" id="KW-0240">DNA-directed RNA polymerase</keyword>
<comment type="similarity">
    <text evidence="1">Belongs to the RNA polymerase alpha chain family.</text>
</comment>
<dbReference type="EMBL" id="MHIC01000029">
    <property type="protein sequence ID" value="OGY44347.1"/>
    <property type="molecule type" value="Genomic_DNA"/>
</dbReference>
<dbReference type="CDD" id="cd06928">
    <property type="entry name" value="RNAP_alpha_NTD"/>
    <property type="match status" value="1"/>
</dbReference>
<evidence type="ECO:0000256" key="11">
    <source>
        <dbReference type="SAM" id="MobiDB-lite"/>
    </source>
</evidence>
<dbReference type="NCBIfam" id="TIGR02027">
    <property type="entry name" value="rpoA"/>
    <property type="match status" value="1"/>
</dbReference>
<dbReference type="GO" id="GO:0046983">
    <property type="term" value="F:protein dimerization activity"/>
    <property type="evidence" value="ECO:0007669"/>
    <property type="project" value="InterPro"/>
</dbReference>
<dbReference type="NCBIfam" id="NF003519">
    <property type="entry name" value="PRK05182.2-5"/>
    <property type="match status" value="1"/>
</dbReference>
<evidence type="ECO:0000313" key="13">
    <source>
        <dbReference type="EMBL" id="OGY44347.1"/>
    </source>
</evidence>
<dbReference type="Gene3D" id="3.30.1360.10">
    <property type="entry name" value="RNA polymerase, RBP11-like subunit"/>
    <property type="match status" value="1"/>
</dbReference>
<keyword evidence="6" id="KW-0548">Nucleotidyltransferase</keyword>
<dbReference type="InterPro" id="IPR036643">
    <property type="entry name" value="RNApol_insert_sf"/>
</dbReference>
<dbReference type="GO" id="GO:0006351">
    <property type="term" value="P:DNA-templated transcription"/>
    <property type="evidence" value="ECO:0007669"/>
    <property type="project" value="InterPro"/>
</dbReference>
<dbReference type="AlphaFoldDB" id="A0A1G1XYF2"/>
<protein>
    <recommendedName>
        <fullName evidence="3">DNA-directed RNA polymerase subunit alpha</fullName>
        <ecNumber evidence="2">2.7.7.6</ecNumber>
    </recommendedName>
    <alternativeName>
        <fullName evidence="9">RNA polymerase subunit alpha</fullName>
    </alternativeName>
    <alternativeName>
        <fullName evidence="8">Transcriptase subunit alpha</fullName>
    </alternativeName>
</protein>
<dbReference type="GO" id="GO:0003677">
    <property type="term" value="F:DNA binding"/>
    <property type="evidence" value="ECO:0007669"/>
    <property type="project" value="InterPro"/>
</dbReference>
<organism evidence="13 14">
    <name type="scientific">Candidatus Buchananbacteria bacterium RIFCSPHIGHO2_01_FULL_39_8</name>
    <dbReference type="NCBI Taxonomy" id="1797533"/>
    <lineage>
        <taxon>Bacteria</taxon>
        <taxon>Candidatus Buchananiibacteriota</taxon>
    </lineage>
</organism>
<keyword evidence="7" id="KW-0804">Transcription</keyword>